<evidence type="ECO:0000313" key="4">
    <source>
        <dbReference type="Proteomes" id="UP000323522"/>
    </source>
</evidence>
<dbReference type="InterPro" id="IPR000253">
    <property type="entry name" value="FHA_dom"/>
</dbReference>
<dbReference type="KEGG" id="snn:EWH46_04160"/>
<accession>A0A5C1PXV5</accession>
<dbReference type="CDD" id="cd00060">
    <property type="entry name" value="FHA"/>
    <property type="match status" value="1"/>
</dbReference>
<dbReference type="NCBIfam" id="TIGR03354">
    <property type="entry name" value="VI_FHA"/>
    <property type="match status" value="1"/>
</dbReference>
<protein>
    <submittedName>
        <fullName evidence="3">Type VI secretion system-associated FHA domain protein TagH</fullName>
    </submittedName>
</protein>
<name>A0A5C1PXV5_9BURK</name>
<feature type="region of interest" description="Disordered" evidence="1">
    <location>
        <begin position="282"/>
        <end position="333"/>
    </location>
</feature>
<evidence type="ECO:0000256" key="1">
    <source>
        <dbReference type="SAM" id="MobiDB-lite"/>
    </source>
</evidence>
<dbReference type="Pfam" id="PF20232">
    <property type="entry name" value="T6SS_FHA_C"/>
    <property type="match status" value="1"/>
</dbReference>
<organism evidence="3 4">
    <name type="scientific">Sphaerotilus sulfidivorans</name>
    <dbReference type="NCBI Taxonomy" id="639200"/>
    <lineage>
        <taxon>Bacteria</taxon>
        <taxon>Pseudomonadati</taxon>
        <taxon>Pseudomonadota</taxon>
        <taxon>Betaproteobacteria</taxon>
        <taxon>Burkholderiales</taxon>
        <taxon>Sphaerotilaceae</taxon>
        <taxon>Sphaerotilus</taxon>
    </lineage>
</organism>
<gene>
    <name evidence="3" type="primary">tagH</name>
    <name evidence="3" type="ORF">EWH46_04160</name>
</gene>
<dbReference type="OrthoDB" id="273564at2"/>
<evidence type="ECO:0000313" key="3">
    <source>
        <dbReference type="EMBL" id="QEN00051.1"/>
    </source>
</evidence>
<reference evidence="3 4" key="1">
    <citation type="submission" date="2019-02" db="EMBL/GenBank/DDBJ databases">
        <title>Complete Genome Sequence and Methylome Analysis of Sphaerotilus natans subsp. sulfidivorans D-507.</title>
        <authorList>
            <person name="Fomenkov A."/>
            <person name="Gridneva E."/>
            <person name="Smolyakov D."/>
            <person name="Dubinina G."/>
            <person name="Vincze T."/>
            <person name="Grabovich M."/>
            <person name="Roberts R.J."/>
        </authorList>
    </citation>
    <scope>NUCLEOTIDE SEQUENCE [LARGE SCALE GENOMIC DNA]</scope>
    <source>
        <strain evidence="3 4">D-507</strain>
    </source>
</reference>
<dbReference type="AlphaFoldDB" id="A0A5C1PXV5"/>
<evidence type="ECO:0000259" key="2">
    <source>
        <dbReference type="PROSITE" id="PS50006"/>
    </source>
</evidence>
<feature type="region of interest" description="Disordered" evidence="1">
    <location>
        <begin position="215"/>
        <end position="265"/>
    </location>
</feature>
<dbReference type="PROSITE" id="PS50006">
    <property type="entry name" value="FHA_DOMAIN"/>
    <property type="match status" value="1"/>
</dbReference>
<dbReference type="Pfam" id="PF00498">
    <property type="entry name" value="FHA"/>
    <property type="match status" value="1"/>
</dbReference>
<dbReference type="Proteomes" id="UP000323522">
    <property type="component" value="Chromosome"/>
</dbReference>
<dbReference type="InterPro" id="IPR017735">
    <property type="entry name" value="T6SS_FHA"/>
</dbReference>
<dbReference type="InterPro" id="IPR008984">
    <property type="entry name" value="SMAD_FHA_dom_sf"/>
</dbReference>
<proteinExistence type="predicted"/>
<sequence length="588" mass="60611">MTFVACRPAWGGPTLARPTPLGPGLAEEVMMQLLIRAVSLAGQPLTQAITGLFDLQGGTLGRGEDCTLMLPDPERHISRRQAEVSCGERGFSIRNVSHASPIIHNGRPVPSGRSATLVDGDELQIGSYLLAVSLSAPAQADATVMAPAGPGPGEFTRMMSAIGAAPATGPAVSAAPVLAAAPASSPVPSPAPSGGGVTDPLDPLDPLDPFAFFGGTSAPMRAPVPSPDPGRAGAGGGAGVGSTDPFRDLWGAPQPHAPAPVSVPMSVPDGALPSAFGDLLGPAGSASGSDDVLSDFLGNTAPRSRPPAGDQAVQDFLNPPTAPTSGARPSRADRTPEIHAPMVLPMPPAPPPPMVASPVVSPPVRITPAAAAAPDALWSAFCDGAGIATERMSSHALTPALMHDIGLMLHHAVAGMLQLIAARAATKSELHAQVTMIQARHNNPLKFSPDAPVALEQLLQPPLRGFLAGPQAVEQAMDDLVGHAVGTMAGMRAALDGVLDRFAPEPLEARLSSRSVIDSLLPMHRRARLWELYLQHFQAVREESREDVQALFGKAFLQAYEQQLDRLDAERHAPPGAASAAGDRGMPK</sequence>
<dbReference type="Gene3D" id="2.60.200.20">
    <property type="match status" value="1"/>
</dbReference>
<dbReference type="InterPro" id="IPR046883">
    <property type="entry name" value="T6SS_FHA_C"/>
</dbReference>
<dbReference type="SUPFAM" id="SSF49879">
    <property type="entry name" value="SMAD/FHA domain"/>
    <property type="match status" value="1"/>
</dbReference>
<dbReference type="EMBL" id="CP035708">
    <property type="protein sequence ID" value="QEN00051.1"/>
    <property type="molecule type" value="Genomic_DNA"/>
</dbReference>
<feature type="region of interest" description="Disordered" evidence="1">
    <location>
        <begin position="568"/>
        <end position="588"/>
    </location>
</feature>
<feature type="domain" description="FHA" evidence="2">
    <location>
        <begin position="58"/>
        <end position="123"/>
    </location>
</feature>